<dbReference type="PANTHER" id="PTHR18964:SF149">
    <property type="entry name" value="BIFUNCTIONAL UDP-N-ACETYLGLUCOSAMINE 2-EPIMERASE_N-ACETYLMANNOSAMINE KINASE"/>
    <property type="match status" value="1"/>
</dbReference>
<evidence type="ECO:0000256" key="2">
    <source>
        <dbReference type="SAM" id="MobiDB-lite"/>
    </source>
</evidence>
<dbReference type="SUPFAM" id="SSF46785">
    <property type="entry name" value="Winged helix' DNA-binding domain"/>
    <property type="match status" value="1"/>
</dbReference>
<evidence type="ECO:0000256" key="1">
    <source>
        <dbReference type="ARBA" id="ARBA00006479"/>
    </source>
</evidence>
<dbReference type="Gene3D" id="3.30.420.40">
    <property type="match status" value="2"/>
</dbReference>
<dbReference type="Pfam" id="PF00480">
    <property type="entry name" value="ROK"/>
    <property type="match status" value="1"/>
</dbReference>
<dbReference type="EMBL" id="CP001736">
    <property type="protein sequence ID" value="ADB30920.1"/>
    <property type="molecule type" value="Genomic_DNA"/>
</dbReference>
<dbReference type="Gene3D" id="1.10.10.10">
    <property type="entry name" value="Winged helix-like DNA-binding domain superfamily/Winged helix DNA-binding domain"/>
    <property type="match status" value="1"/>
</dbReference>
<reference evidence="4" key="1">
    <citation type="submission" date="2009-09" db="EMBL/GenBank/DDBJ databases">
        <title>The complete genome of Kribbella flavida DSM 17836.</title>
        <authorList>
            <consortium name="US DOE Joint Genome Institute (JGI-PGF)"/>
            <person name="Lucas S."/>
            <person name="Copeland A."/>
            <person name="Lapidus A."/>
            <person name="Glavina del Rio T."/>
            <person name="Dalin E."/>
            <person name="Tice H."/>
            <person name="Bruce D."/>
            <person name="Goodwin L."/>
            <person name="Pitluck S."/>
            <person name="Kyrpides N."/>
            <person name="Mavromatis K."/>
            <person name="Ivanova N."/>
            <person name="Saunders E."/>
            <person name="Brettin T."/>
            <person name="Detter J.C."/>
            <person name="Han C."/>
            <person name="Larimer F."/>
            <person name="Land M."/>
            <person name="Hauser L."/>
            <person name="Markowitz V."/>
            <person name="Cheng J.-F."/>
            <person name="Hugenholtz P."/>
            <person name="Woyke T."/>
            <person name="Wu D."/>
            <person name="Pukall R."/>
            <person name="Klenk H.-P."/>
            <person name="Eisen J.A."/>
        </authorList>
    </citation>
    <scope>NUCLEOTIDE SEQUENCE [LARGE SCALE GENOMIC DNA]</scope>
    <source>
        <strain evidence="4">DSM 17836 / JCM 10339 / NBRC 14399</strain>
    </source>
</reference>
<gene>
    <name evidence="3" type="ordered locus">Kfla_1826</name>
</gene>
<dbReference type="KEGG" id="kfl:Kfla_1826"/>
<proteinExistence type="inferred from homology"/>
<dbReference type="InterPro" id="IPR043129">
    <property type="entry name" value="ATPase_NBD"/>
</dbReference>
<dbReference type="InterPro" id="IPR036388">
    <property type="entry name" value="WH-like_DNA-bd_sf"/>
</dbReference>
<dbReference type="eggNOG" id="COG1940">
    <property type="taxonomic scope" value="Bacteria"/>
</dbReference>
<dbReference type="Proteomes" id="UP000007967">
    <property type="component" value="Chromosome"/>
</dbReference>
<keyword evidence="4" id="KW-1185">Reference proteome</keyword>
<dbReference type="HOGENOM" id="CLU_036604_13_2_11"/>
<dbReference type="CDD" id="cd24076">
    <property type="entry name" value="ASKHA_ATPase_ROK_BsXylR-like"/>
    <property type="match status" value="1"/>
</dbReference>
<protein>
    <submittedName>
        <fullName evidence="3">ROK family protein</fullName>
    </submittedName>
</protein>
<accession>D2PPF8</accession>
<dbReference type="STRING" id="479435.Kfla_1826"/>
<sequence length="414" mass="42572">MGVVTAPTEPKRTTLTPHTADHTDVRATNLAAVLGFLRANAPCSRAAIASGTGLNKATVTSIVGELIAQRLARETEQTQNHVGRPATLLVLDGSAYAAIGMEVGVRGLTAIAYDSAGGQLLRWHRSGPGPEASPAKTIAALAALARRAISAVHSSGRDVLGLTVGAPGLIDHDGSVVLAAGLGWRDVPLRSDLIAALGRPAFPVMVDNDANLGALAEHRYGDHAGTADLIQLSGETGVGAGVICDGRPLRGHHGYVGEIGHLRIQPDGPVCGCGRRGCLEAVAGMPAILARLEPADAPETDPQLRTEQLVRRAEEGDTATLKALAEVGGLLGRGISVLVDLLDPELVVLGGSYAGLGRWLVPAIEQELADGALVTVSGRCRVVVSTFGHDATSIGAVARSLDRLDSGRLPIPTL</sequence>
<dbReference type="InterPro" id="IPR036390">
    <property type="entry name" value="WH_DNA-bd_sf"/>
</dbReference>
<organism evidence="3 4">
    <name type="scientific">Kribbella flavida (strain DSM 17836 / JCM 10339 / NBRC 14399)</name>
    <dbReference type="NCBI Taxonomy" id="479435"/>
    <lineage>
        <taxon>Bacteria</taxon>
        <taxon>Bacillati</taxon>
        <taxon>Actinomycetota</taxon>
        <taxon>Actinomycetes</taxon>
        <taxon>Propionibacteriales</taxon>
        <taxon>Kribbellaceae</taxon>
        <taxon>Kribbella</taxon>
    </lineage>
</organism>
<dbReference type="InterPro" id="IPR000600">
    <property type="entry name" value="ROK"/>
</dbReference>
<comment type="similarity">
    <text evidence="1">Belongs to the ROK (NagC/XylR) family.</text>
</comment>
<evidence type="ECO:0000313" key="3">
    <source>
        <dbReference type="EMBL" id="ADB30920.1"/>
    </source>
</evidence>
<name>D2PPF8_KRIFD</name>
<dbReference type="SUPFAM" id="SSF53067">
    <property type="entry name" value="Actin-like ATPase domain"/>
    <property type="match status" value="1"/>
</dbReference>
<dbReference type="PANTHER" id="PTHR18964">
    <property type="entry name" value="ROK (REPRESSOR, ORF, KINASE) FAMILY"/>
    <property type="match status" value="1"/>
</dbReference>
<feature type="region of interest" description="Disordered" evidence="2">
    <location>
        <begin position="1"/>
        <end position="21"/>
    </location>
</feature>
<dbReference type="AlphaFoldDB" id="D2PPF8"/>
<reference evidence="3 4" key="2">
    <citation type="journal article" date="2010" name="Stand. Genomic Sci.">
        <title>Complete genome sequence of Kribbella flavida type strain (IFO 14399).</title>
        <authorList>
            <person name="Pukall R."/>
            <person name="Lapidus A."/>
            <person name="Glavina Del Rio T."/>
            <person name="Copeland A."/>
            <person name="Tice H."/>
            <person name="Cheng J.-F."/>
            <person name="Lucas S."/>
            <person name="Chen F."/>
            <person name="Nolan M."/>
            <person name="LaButti K."/>
            <person name="Pati A."/>
            <person name="Ivanova N."/>
            <person name="Mavrommatis K."/>
            <person name="Mikhailova N."/>
            <person name="Pitluck S."/>
            <person name="Bruce D."/>
            <person name="Goodwin L."/>
            <person name="Land M."/>
            <person name="Hauser L."/>
            <person name="Chang Y.-J."/>
            <person name="Jeffries C.D."/>
            <person name="Chen A."/>
            <person name="Palaniappan K."/>
            <person name="Chain P."/>
            <person name="Rohde M."/>
            <person name="Goeker M."/>
            <person name="Bristow J."/>
            <person name="Eisen J.A."/>
            <person name="Markowitz V."/>
            <person name="Hugenholtz P."/>
            <person name="Kyrpides N.C."/>
            <person name="Klenk H.-P."/>
            <person name="Brettin T."/>
        </authorList>
    </citation>
    <scope>NUCLEOTIDE SEQUENCE [LARGE SCALE GENOMIC DNA]</scope>
    <source>
        <strain evidence="4">DSM 17836 / JCM 10339 / NBRC 14399</strain>
    </source>
</reference>
<evidence type="ECO:0000313" key="4">
    <source>
        <dbReference type="Proteomes" id="UP000007967"/>
    </source>
</evidence>